<keyword evidence="2" id="KW-0472">Membrane</keyword>
<keyword evidence="1" id="KW-0175">Coiled coil</keyword>
<proteinExistence type="predicted"/>
<feature type="coiled-coil region" evidence="1">
    <location>
        <begin position="149"/>
        <end position="179"/>
    </location>
</feature>
<evidence type="ECO:0000256" key="1">
    <source>
        <dbReference type="SAM" id="Coils"/>
    </source>
</evidence>
<comment type="caution">
    <text evidence="3">The sequence shown here is derived from an EMBL/GenBank/DDBJ whole genome shotgun (WGS) entry which is preliminary data.</text>
</comment>
<dbReference type="Proteomes" id="UP000689195">
    <property type="component" value="Unassembled WGS sequence"/>
</dbReference>
<gene>
    <name evidence="3" type="ORF">PPENT_87.1.T0080397</name>
</gene>
<dbReference type="AlphaFoldDB" id="A0A8S1SJJ5"/>
<name>A0A8S1SJJ5_9CILI</name>
<keyword evidence="4" id="KW-1185">Reference proteome</keyword>
<accession>A0A8S1SJJ5</accession>
<feature type="transmembrane region" description="Helical" evidence="2">
    <location>
        <begin position="111"/>
        <end position="129"/>
    </location>
</feature>
<protein>
    <submittedName>
        <fullName evidence="3">Uncharacterized protein</fullName>
    </submittedName>
</protein>
<reference evidence="3" key="1">
    <citation type="submission" date="2021-01" db="EMBL/GenBank/DDBJ databases">
        <authorList>
            <consortium name="Genoscope - CEA"/>
            <person name="William W."/>
        </authorList>
    </citation>
    <scope>NUCLEOTIDE SEQUENCE</scope>
</reference>
<dbReference type="EMBL" id="CAJJDO010000008">
    <property type="protein sequence ID" value="CAD8139990.1"/>
    <property type="molecule type" value="Genomic_DNA"/>
</dbReference>
<sequence>MKRILSLFRFGSGGHGHHHHVKLNTVQNWISNESGKLIGITGFTDLHDHPHHDNTNPYQHLVDAPFFSFERFYWSDPYFHADETDPLANLPHGYLVMDDPLTQQNNVELPLYELIFILAGALGLIILYGHNNLLNQSRGEQFLQTHITRELLEEEVRKIREETSQLEQRKQRLQELLGQNS</sequence>
<organism evidence="3 4">
    <name type="scientific">Paramecium pentaurelia</name>
    <dbReference type="NCBI Taxonomy" id="43138"/>
    <lineage>
        <taxon>Eukaryota</taxon>
        <taxon>Sar</taxon>
        <taxon>Alveolata</taxon>
        <taxon>Ciliophora</taxon>
        <taxon>Intramacronucleata</taxon>
        <taxon>Oligohymenophorea</taxon>
        <taxon>Peniculida</taxon>
        <taxon>Parameciidae</taxon>
        <taxon>Paramecium</taxon>
    </lineage>
</organism>
<evidence type="ECO:0000313" key="3">
    <source>
        <dbReference type="EMBL" id="CAD8139990.1"/>
    </source>
</evidence>
<evidence type="ECO:0000313" key="4">
    <source>
        <dbReference type="Proteomes" id="UP000689195"/>
    </source>
</evidence>
<keyword evidence="2" id="KW-0812">Transmembrane</keyword>
<keyword evidence="2" id="KW-1133">Transmembrane helix</keyword>
<evidence type="ECO:0000256" key="2">
    <source>
        <dbReference type="SAM" id="Phobius"/>
    </source>
</evidence>
<dbReference type="OrthoDB" id="291727at2759"/>